<feature type="transmembrane region" description="Helical" evidence="7">
    <location>
        <begin position="194"/>
        <end position="217"/>
    </location>
</feature>
<dbReference type="PANTHER" id="PTHR30151">
    <property type="entry name" value="ALKANE SULFONATE ABC TRANSPORTER-RELATED, MEMBRANE SUBUNIT"/>
    <property type="match status" value="1"/>
</dbReference>
<dbReference type="AlphaFoldDB" id="A0A4Y8KLI8"/>
<dbReference type="Proteomes" id="UP000298218">
    <property type="component" value="Unassembled WGS sequence"/>
</dbReference>
<keyword evidence="3" id="KW-1003">Cell membrane</keyword>
<evidence type="ECO:0000256" key="3">
    <source>
        <dbReference type="ARBA" id="ARBA00022475"/>
    </source>
</evidence>
<evidence type="ECO:0000313" key="8">
    <source>
        <dbReference type="EMBL" id="TFD76782.1"/>
    </source>
</evidence>
<sequence>MATISPVATRRPAGPAPSRKRRHGGHRFVPIAGIVVLVIVAQIVTTAFSIPVYIFPAPTDVFGALISNYPLVLTHMWPTIFEAVMGFLLGNSVAILLAVTFMYWRSAERMVMPMAIIAHTIPVVAIAPVLVIMMGSGYTSKIAVAALVCFFPTLVNMVKGLRSADRQSIELMQVLSASKTETLTNIRAYACLPFLFSALKIAAGSAFIGAIIAEWIGSQQGLGYLIIQTTYSYDTPLLYVVMLAASILSISLFSIVATAERLIVRWKPAEDS</sequence>
<feature type="transmembrane region" description="Helical" evidence="7">
    <location>
        <begin position="142"/>
        <end position="158"/>
    </location>
</feature>
<evidence type="ECO:0000313" key="9">
    <source>
        <dbReference type="Proteomes" id="UP000298218"/>
    </source>
</evidence>
<dbReference type="GO" id="GO:0005886">
    <property type="term" value="C:plasma membrane"/>
    <property type="evidence" value="ECO:0007669"/>
    <property type="project" value="UniProtKB-SubCell"/>
</dbReference>
<reference evidence="8 9" key="1">
    <citation type="submission" date="2019-03" db="EMBL/GenBank/DDBJ databases">
        <title>Genomics of glacier-inhabiting Cryobacterium strains.</title>
        <authorList>
            <person name="Liu Q."/>
            <person name="Xin Y.-H."/>
        </authorList>
    </citation>
    <scope>NUCLEOTIDE SEQUENCE [LARGE SCALE GENOMIC DNA]</scope>
    <source>
        <strain evidence="8 9">CGMCC 1.4292</strain>
    </source>
</reference>
<dbReference type="InterPro" id="IPR000515">
    <property type="entry name" value="MetI-like"/>
</dbReference>
<keyword evidence="4 7" id="KW-0812">Transmembrane</keyword>
<accession>A0A4Y8KLI8</accession>
<evidence type="ECO:0000256" key="6">
    <source>
        <dbReference type="ARBA" id="ARBA00023136"/>
    </source>
</evidence>
<evidence type="ECO:0000256" key="4">
    <source>
        <dbReference type="ARBA" id="ARBA00022692"/>
    </source>
</evidence>
<dbReference type="PANTHER" id="PTHR30151:SF20">
    <property type="entry name" value="ABC TRANSPORTER PERMEASE PROTEIN HI_0355-RELATED"/>
    <property type="match status" value="1"/>
</dbReference>
<comment type="similarity">
    <text evidence="7">Belongs to the binding-protein-dependent transport system permease family.</text>
</comment>
<dbReference type="SUPFAM" id="SSF161098">
    <property type="entry name" value="MetI-like"/>
    <property type="match status" value="1"/>
</dbReference>
<dbReference type="RefSeq" id="WP_134172720.1">
    <property type="nucleotide sequence ID" value="NZ_SODI01000001.1"/>
</dbReference>
<organism evidence="8 9">
    <name type="scientific">Cryobacterium psychrophilum</name>
    <dbReference type="NCBI Taxonomy" id="41988"/>
    <lineage>
        <taxon>Bacteria</taxon>
        <taxon>Bacillati</taxon>
        <taxon>Actinomycetota</taxon>
        <taxon>Actinomycetes</taxon>
        <taxon>Micrococcales</taxon>
        <taxon>Microbacteriaceae</taxon>
        <taxon>Cryobacterium</taxon>
    </lineage>
</organism>
<dbReference type="Gene3D" id="1.10.3720.10">
    <property type="entry name" value="MetI-like"/>
    <property type="match status" value="1"/>
</dbReference>
<dbReference type="EMBL" id="SOHQ01000034">
    <property type="protein sequence ID" value="TFD76782.1"/>
    <property type="molecule type" value="Genomic_DNA"/>
</dbReference>
<dbReference type="GO" id="GO:0055085">
    <property type="term" value="P:transmembrane transport"/>
    <property type="evidence" value="ECO:0007669"/>
    <property type="project" value="InterPro"/>
</dbReference>
<keyword evidence="6 7" id="KW-0472">Membrane</keyword>
<keyword evidence="9" id="KW-1185">Reference proteome</keyword>
<evidence type="ECO:0000256" key="1">
    <source>
        <dbReference type="ARBA" id="ARBA00004651"/>
    </source>
</evidence>
<dbReference type="InterPro" id="IPR035906">
    <property type="entry name" value="MetI-like_sf"/>
</dbReference>
<keyword evidence="2 7" id="KW-0813">Transport</keyword>
<feature type="transmembrane region" description="Helical" evidence="7">
    <location>
        <begin position="75"/>
        <end position="104"/>
    </location>
</feature>
<feature type="transmembrane region" description="Helical" evidence="7">
    <location>
        <begin position="28"/>
        <end position="55"/>
    </location>
</feature>
<keyword evidence="5 7" id="KW-1133">Transmembrane helix</keyword>
<comment type="subcellular location">
    <subcellularLocation>
        <location evidence="1 7">Cell membrane</location>
        <topology evidence="1 7">Multi-pass membrane protein</topology>
    </subcellularLocation>
</comment>
<evidence type="ECO:0000256" key="2">
    <source>
        <dbReference type="ARBA" id="ARBA00022448"/>
    </source>
</evidence>
<protein>
    <submittedName>
        <fullName evidence="8">ABC transporter permease</fullName>
    </submittedName>
</protein>
<proteinExistence type="inferred from homology"/>
<evidence type="ECO:0000256" key="7">
    <source>
        <dbReference type="RuleBase" id="RU363032"/>
    </source>
</evidence>
<evidence type="ECO:0000256" key="5">
    <source>
        <dbReference type="ARBA" id="ARBA00022989"/>
    </source>
</evidence>
<comment type="caution">
    <text evidence="8">The sequence shown here is derived from an EMBL/GenBank/DDBJ whole genome shotgun (WGS) entry which is preliminary data.</text>
</comment>
<dbReference type="Pfam" id="PF00528">
    <property type="entry name" value="BPD_transp_1"/>
    <property type="match status" value="1"/>
</dbReference>
<dbReference type="OrthoDB" id="7274389at2"/>
<gene>
    <name evidence="8" type="ORF">E3T53_12990</name>
</gene>
<feature type="transmembrane region" description="Helical" evidence="7">
    <location>
        <begin position="237"/>
        <end position="257"/>
    </location>
</feature>
<name>A0A4Y8KLI8_9MICO</name>
<dbReference type="PROSITE" id="PS50928">
    <property type="entry name" value="ABC_TM1"/>
    <property type="match status" value="1"/>
</dbReference>
<feature type="transmembrane region" description="Helical" evidence="7">
    <location>
        <begin position="116"/>
        <end position="136"/>
    </location>
</feature>